<dbReference type="Pfam" id="PF00385">
    <property type="entry name" value="Chromo"/>
    <property type="match status" value="1"/>
</dbReference>
<dbReference type="RefSeq" id="XP_007770720.1">
    <property type="nucleotide sequence ID" value="XM_007772530.1"/>
</dbReference>
<dbReference type="InterPro" id="IPR000953">
    <property type="entry name" value="Chromo/chromo_shadow_dom"/>
</dbReference>
<dbReference type="InterPro" id="IPR051219">
    <property type="entry name" value="Heterochromatin_chromo-domain"/>
</dbReference>
<dbReference type="Gene3D" id="2.40.50.40">
    <property type="match status" value="2"/>
</dbReference>
<comment type="subcellular location">
    <subcellularLocation>
        <location evidence="1">Nucleus</location>
    </subcellularLocation>
</comment>
<dbReference type="GeneID" id="19200004"/>
<gene>
    <name evidence="5" type="ORF">CONPUDRAFT_126722</name>
</gene>
<keyword evidence="6" id="KW-1185">Reference proteome</keyword>
<protein>
    <recommendedName>
        <fullName evidence="4">Chromo domain-containing protein</fullName>
    </recommendedName>
</protein>
<dbReference type="KEGG" id="cput:CONPUDRAFT_126722"/>
<reference evidence="6" key="1">
    <citation type="journal article" date="2012" name="Science">
        <title>The Paleozoic origin of enzymatic lignin decomposition reconstructed from 31 fungal genomes.</title>
        <authorList>
            <person name="Floudas D."/>
            <person name="Binder M."/>
            <person name="Riley R."/>
            <person name="Barry K."/>
            <person name="Blanchette R.A."/>
            <person name="Henrissat B."/>
            <person name="Martinez A.T."/>
            <person name="Otillar R."/>
            <person name="Spatafora J.W."/>
            <person name="Yadav J.S."/>
            <person name="Aerts A."/>
            <person name="Benoit I."/>
            <person name="Boyd A."/>
            <person name="Carlson A."/>
            <person name="Copeland A."/>
            <person name="Coutinho P.M."/>
            <person name="de Vries R.P."/>
            <person name="Ferreira P."/>
            <person name="Findley K."/>
            <person name="Foster B."/>
            <person name="Gaskell J."/>
            <person name="Glotzer D."/>
            <person name="Gorecki P."/>
            <person name="Heitman J."/>
            <person name="Hesse C."/>
            <person name="Hori C."/>
            <person name="Igarashi K."/>
            <person name="Jurgens J.A."/>
            <person name="Kallen N."/>
            <person name="Kersten P."/>
            <person name="Kohler A."/>
            <person name="Kuees U."/>
            <person name="Kumar T.K.A."/>
            <person name="Kuo A."/>
            <person name="LaButti K."/>
            <person name="Larrondo L.F."/>
            <person name="Lindquist E."/>
            <person name="Ling A."/>
            <person name="Lombard V."/>
            <person name="Lucas S."/>
            <person name="Lundell T."/>
            <person name="Martin R."/>
            <person name="McLaughlin D.J."/>
            <person name="Morgenstern I."/>
            <person name="Morin E."/>
            <person name="Murat C."/>
            <person name="Nagy L.G."/>
            <person name="Nolan M."/>
            <person name="Ohm R.A."/>
            <person name="Patyshakuliyeva A."/>
            <person name="Rokas A."/>
            <person name="Ruiz-Duenas F.J."/>
            <person name="Sabat G."/>
            <person name="Salamov A."/>
            <person name="Samejima M."/>
            <person name="Schmutz J."/>
            <person name="Slot J.C."/>
            <person name="St John F."/>
            <person name="Stenlid J."/>
            <person name="Sun H."/>
            <person name="Sun S."/>
            <person name="Syed K."/>
            <person name="Tsang A."/>
            <person name="Wiebenga A."/>
            <person name="Young D."/>
            <person name="Pisabarro A."/>
            <person name="Eastwood D.C."/>
            <person name="Martin F."/>
            <person name="Cullen D."/>
            <person name="Grigoriev I.V."/>
            <person name="Hibbett D.S."/>
        </authorList>
    </citation>
    <scope>NUCLEOTIDE SEQUENCE [LARGE SCALE GENOMIC DNA]</scope>
    <source>
        <strain evidence="6">RWD-64-598 SS2</strain>
    </source>
</reference>
<dbReference type="GO" id="GO:0005634">
    <property type="term" value="C:nucleus"/>
    <property type="evidence" value="ECO:0007669"/>
    <property type="project" value="UniProtKB-SubCell"/>
</dbReference>
<keyword evidence="2" id="KW-0539">Nucleus</keyword>
<evidence type="ECO:0000259" key="4">
    <source>
        <dbReference type="PROSITE" id="PS50013"/>
    </source>
</evidence>
<dbReference type="Proteomes" id="UP000053558">
    <property type="component" value="Unassembled WGS sequence"/>
</dbReference>
<dbReference type="PANTHER" id="PTHR22812">
    <property type="entry name" value="CHROMOBOX PROTEIN"/>
    <property type="match status" value="1"/>
</dbReference>
<comment type="caution">
    <text evidence="5">The sequence shown here is derived from an EMBL/GenBank/DDBJ whole genome shotgun (WGS) entry which is preliminary data.</text>
</comment>
<proteinExistence type="predicted"/>
<evidence type="ECO:0000313" key="6">
    <source>
        <dbReference type="Proteomes" id="UP000053558"/>
    </source>
</evidence>
<dbReference type="SUPFAM" id="SSF54160">
    <property type="entry name" value="Chromo domain-like"/>
    <property type="match status" value="1"/>
</dbReference>
<evidence type="ECO:0000256" key="1">
    <source>
        <dbReference type="ARBA" id="ARBA00004123"/>
    </source>
</evidence>
<dbReference type="AlphaFoldDB" id="A0A5M3MJ17"/>
<dbReference type="PROSITE" id="PS50013">
    <property type="entry name" value="CHROMO_2"/>
    <property type="match status" value="1"/>
</dbReference>
<dbReference type="InterPro" id="IPR016197">
    <property type="entry name" value="Chromo-like_dom_sf"/>
</dbReference>
<feature type="compositionally biased region" description="Basic and acidic residues" evidence="3">
    <location>
        <begin position="135"/>
        <end position="146"/>
    </location>
</feature>
<dbReference type="GO" id="GO:0006338">
    <property type="term" value="P:chromatin remodeling"/>
    <property type="evidence" value="ECO:0007669"/>
    <property type="project" value="UniProtKB-ARBA"/>
</dbReference>
<organism evidence="5 6">
    <name type="scientific">Coniophora puteana (strain RWD-64-598)</name>
    <name type="common">Brown rot fungus</name>
    <dbReference type="NCBI Taxonomy" id="741705"/>
    <lineage>
        <taxon>Eukaryota</taxon>
        <taxon>Fungi</taxon>
        <taxon>Dikarya</taxon>
        <taxon>Basidiomycota</taxon>
        <taxon>Agaricomycotina</taxon>
        <taxon>Agaricomycetes</taxon>
        <taxon>Agaricomycetidae</taxon>
        <taxon>Boletales</taxon>
        <taxon>Coniophorineae</taxon>
        <taxon>Coniophoraceae</taxon>
        <taxon>Coniophora</taxon>
    </lineage>
</organism>
<dbReference type="OrthoDB" id="433924at2759"/>
<feature type="domain" description="Chromo" evidence="4">
    <location>
        <begin position="1"/>
        <end position="57"/>
    </location>
</feature>
<dbReference type="EMBL" id="JH711581">
    <property type="protein sequence ID" value="EIW78977.1"/>
    <property type="molecule type" value="Genomic_DNA"/>
</dbReference>
<name>A0A5M3MJ17_CONPW</name>
<accession>A0A5M3MJ17</accession>
<feature type="region of interest" description="Disordered" evidence="3">
    <location>
        <begin position="46"/>
        <end position="171"/>
    </location>
</feature>
<evidence type="ECO:0000256" key="3">
    <source>
        <dbReference type="SAM" id="MobiDB-lite"/>
    </source>
</evidence>
<dbReference type="InterPro" id="IPR023780">
    <property type="entry name" value="Chromo_domain"/>
</dbReference>
<evidence type="ECO:0000256" key="2">
    <source>
        <dbReference type="ARBA" id="ARBA00023242"/>
    </source>
</evidence>
<feature type="compositionally biased region" description="Acidic residues" evidence="3">
    <location>
        <begin position="147"/>
        <end position="159"/>
    </location>
</feature>
<sequence length="259" mass="28661">MKAKRGYFHPGRMAYLVKWVGYSEEHNSWVDEPDAGNAEDLIQQFWRESKSQKAAAPAGRKSVGDKPAPKKNGRVSSLAREESSDNDSAAPAKKRGRPSKGGAVAAATKTKARDEDEDERAVKKARKSTTTSVATKRDKLSKKADAMDVDGDDDEDDGEPDKPIGSMKEHMSTQSWESLVKVVDTVERDDDGTIYVYFTVYVPFHSTSRLLLSSALSQLQASTCSARSSPRSPSAWTRARCRMRMHEPSYREAVEIEAV</sequence>
<evidence type="ECO:0000313" key="5">
    <source>
        <dbReference type="EMBL" id="EIW78977.1"/>
    </source>
</evidence>
<feature type="compositionally biased region" description="Low complexity" evidence="3">
    <location>
        <begin position="100"/>
        <end position="109"/>
    </location>
</feature>